<dbReference type="PANTHER" id="PTHR10954">
    <property type="entry name" value="RIBONUCLEASE H2 SUBUNIT A"/>
    <property type="match status" value="1"/>
</dbReference>
<evidence type="ECO:0000256" key="8">
    <source>
        <dbReference type="ARBA" id="ARBA00022723"/>
    </source>
</evidence>
<keyword evidence="7 12" id="KW-0540">Nuclease</keyword>
<evidence type="ECO:0000256" key="11">
    <source>
        <dbReference type="ARBA" id="ARBA00023211"/>
    </source>
</evidence>
<evidence type="ECO:0000256" key="10">
    <source>
        <dbReference type="ARBA" id="ARBA00022801"/>
    </source>
</evidence>
<feature type="domain" description="RNase H type-2" evidence="14">
    <location>
        <begin position="19"/>
        <end position="221"/>
    </location>
</feature>
<dbReference type="InterPro" id="IPR036397">
    <property type="entry name" value="RNaseH_sf"/>
</dbReference>
<comment type="catalytic activity">
    <reaction evidence="1 12 13">
        <text>Endonucleolytic cleavage to 5'-phosphomonoester.</text>
        <dbReference type="EC" id="3.1.26.4"/>
    </reaction>
</comment>
<comment type="cofactor">
    <cofactor evidence="12">
        <name>Mn(2+)</name>
        <dbReference type="ChEBI" id="CHEBI:29035"/>
    </cofactor>
    <cofactor evidence="12">
        <name>Mg(2+)</name>
        <dbReference type="ChEBI" id="CHEBI:18420"/>
    </cofactor>
    <text evidence="12">Manganese or magnesium. Binds 1 divalent metal ion per monomer in the absence of substrate. May bind a second metal ion after substrate binding.</text>
</comment>
<dbReference type="GO" id="GO:0005737">
    <property type="term" value="C:cytoplasm"/>
    <property type="evidence" value="ECO:0007669"/>
    <property type="project" value="UniProtKB-SubCell"/>
</dbReference>
<name>A0A150HC87_9MICO</name>
<feature type="binding site" evidence="12">
    <location>
        <position position="26"/>
    </location>
    <ligand>
        <name>a divalent metal cation</name>
        <dbReference type="ChEBI" id="CHEBI:60240"/>
    </ligand>
</feature>
<comment type="cofactor">
    <cofactor evidence="2">
        <name>Mg(2+)</name>
        <dbReference type="ChEBI" id="CHEBI:18420"/>
    </cofactor>
</comment>
<evidence type="ECO:0000256" key="3">
    <source>
        <dbReference type="ARBA" id="ARBA00004065"/>
    </source>
</evidence>
<evidence type="ECO:0000256" key="9">
    <source>
        <dbReference type="ARBA" id="ARBA00022759"/>
    </source>
</evidence>
<evidence type="ECO:0000256" key="2">
    <source>
        <dbReference type="ARBA" id="ARBA00001946"/>
    </source>
</evidence>
<dbReference type="PANTHER" id="PTHR10954:SF18">
    <property type="entry name" value="RIBONUCLEASE HII"/>
    <property type="match status" value="1"/>
</dbReference>
<dbReference type="GO" id="GO:0006298">
    <property type="term" value="P:mismatch repair"/>
    <property type="evidence" value="ECO:0007669"/>
    <property type="project" value="TreeGrafter"/>
</dbReference>
<dbReference type="GO" id="GO:0032299">
    <property type="term" value="C:ribonuclease H2 complex"/>
    <property type="evidence" value="ECO:0007669"/>
    <property type="project" value="TreeGrafter"/>
</dbReference>
<dbReference type="InterPro" id="IPR012337">
    <property type="entry name" value="RNaseH-like_sf"/>
</dbReference>
<dbReference type="InterPro" id="IPR001352">
    <property type="entry name" value="RNase_HII/HIII"/>
</dbReference>
<organism evidence="15 16">
    <name type="scientific">Brevibacterium ravenspurgense</name>
    <dbReference type="NCBI Taxonomy" id="479117"/>
    <lineage>
        <taxon>Bacteria</taxon>
        <taxon>Bacillati</taxon>
        <taxon>Actinomycetota</taxon>
        <taxon>Actinomycetes</taxon>
        <taxon>Micrococcales</taxon>
        <taxon>Brevibacteriaceae</taxon>
        <taxon>Brevibacterium</taxon>
    </lineage>
</organism>
<dbReference type="PROSITE" id="PS51975">
    <property type="entry name" value="RNASE_H_2"/>
    <property type="match status" value="1"/>
</dbReference>
<dbReference type="Proteomes" id="UP000243589">
    <property type="component" value="Unassembled WGS sequence"/>
</dbReference>
<dbReference type="GO" id="GO:0003723">
    <property type="term" value="F:RNA binding"/>
    <property type="evidence" value="ECO:0007669"/>
    <property type="project" value="UniProtKB-UniRule"/>
</dbReference>
<dbReference type="AlphaFoldDB" id="A0A150HC87"/>
<dbReference type="GO" id="GO:0004523">
    <property type="term" value="F:RNA-DNA hybrid ribonuclease activity"/>
    <property type="evidence" value="ECO:0007669"/>
    <property type="project" value="UniProtKB-UniRule"/>
</dbReference>
<evidence type="ECO:0000259" key="14">
    <source>
        <dbReference type="PROSITE" id="PS51975"/>
    </source>
</evidence>
<keyword evidence="9 12" id="KW-0255">Endonuclease</keyword>
<feature type="binding site" evidence="12">
    <location>
        <position position="25"/>
    </location>
    <ligand>
        <name>a divalent metal cation</name>
        <dbReference type="ChEBI" id="CHEBI:60240"/>
    </ligand>
</feature>
<dbReference type="SUPFAM" id="SSF53098">
    <property type="entry name" value="Ribonuclease H-like"/>
    <property type="match status" value="1"/>
</dbReference>
<accession>A0A150HC87</accession>
<dbReference type="PATRIC" id="fig|479117.4.peg.171"/>
<dbReference type="InterPro" id="IPR024567">
    <property type="entry name" value="RNase_HII/HIII_dom"/>
</dbReference>
<dbReference type="RefSeq" id="WP_062019491.1">
    <property type="nucleotide sequence ID" value="NZ_LQQC01000002.1"/>
</dbReference>
<evidence type="ECO:0000256" key="4">
    <source>
        <dbReference type="ARBA" id="ARBA00004496"/>
    </source>
</evidence>
<comment type="subcellular location">
    <subcellularLocation>
        <location evidence="4">Cytoplasm</location>
    </subcellularLocation>
</comment>
<evidence type="ECO:0000313" key="15">
    <source>
        <dbReference type="EMBL" id="KXZ59703.1"/>
    </source>
</evidence>
<feature type="binding site" evidence="12">
    <location>
        <position position="123"/>
    </location>
    <ligand>
        <name>a divalent metal cation</name>
        <dbReference type="ChEBI" id="CHEBI:60240"/>
    </ligand>
</feature>
<dbReference type="CDD" id="cd07182">
    <property type="entry name" value="RNase_HII_bacteria_HII_like"/>
    <property type="match status" value="1"/>
</dbReference>
<gene>
    <name evidence="15" type="primary">rnhB</name>
    <name evidence="15" type="ORF">Bravens_00175</name>
</gene>
<protein>
    <recommendedName>
        <fullName evidence="13">Ribonuclease</fullName>
        <ecNumber evidence="13">3.1.26.4</ecNumber>
    </recommendedName>
</protein>
<dbReference type="InterPro" id="IPR022898">
    <property type="entry name" value="RNase_HII"/>
</dbReference>
<dbReference type="NCBIfam" id="NF000595">
    <property type="entry name" value="PRK00015.1-3"/>
    <property type="match status" value="1"/>
</dbReference>
<dbReference type="Pfam" id="PF01351">
    <property type="entry name" value="RNase_HII"/>
    <property type="match status" value="1"/>
</dbReference>
<evidence type="ECO:0000256" key="1">
    <source>
        <dbReference type="ARBA" id="ARBA00000077"/>
    </source>
</evidence>
<keyword evidence="6" id="KW-0963">Cytoplasm</keyword>
<keyword evidence="8 12" id="KW-0479">Metal-binding</keyword>
<dbReference type="EC" id="3.1.26.4" evidence="13"/>
<evidence type="ECO:0000256" key="12">
    <source>
        <dbReference type="PROSITE-ProRule" id="PRU01319"/>
    </source>
</evidence>
<keyword evidence="10 12" id="KW-0378">Hydrolase</keyword>
<keyword evidence="11" id="KW-0464">Manganese</keyword>
<evidence type="ECO:0000256" key="6">
    <source>
        <dbReference type="ARBA" id="ARBA00022490"/>
    </source>
</evidence>
<reference evidence="15 16" key="1">
    <citation type="submission" date="2016-01" db="EMBL/GenBank/DDBJ databases">
        <title>Use of Whole Genome Sequencing to ascertain that Brevibacterium massiliense (Roux, Raoult 2009) is a later heterotypic synonym of Brevibacterium ravenspurgense (Mages 2008).</title>
        <authorList>
            <person name="Bernier A.-M."/>
            <person name="Burdz T."/>
            <person name="Huynh C."/>
            <person name="Pachecho A.L."/>
            <person name="Wiebe D."/>
            <person name="Bonner C."/>
            <person name="Bernard K."/>
        </authorList>
    </citation>
    <scope>NUCLEOTIDE SEQUENCE [LARGE SCALE GENOMIC DNA]</scope>
    <source>
        <strain evidence="15 16">CCUG56047</strain>
    </source>
</reference>
<comment type="function">
    <text evidence="3 13">Endonuclease that specifically degrades the RNA of RNA-DNA hybrids.</text>
</comment>
<dbReference type="Gene3D" id="3.30.420.10">
    <property type="entry name" value="Ribonuclease H-like superfamily/Ribonuclease H"/>
    <property type="match status" value="1"/>
</dbReference>
<keyword evidence="16" id="KW-1185">Reference proteome</keyword>
<dbReference type="GO" id="GO:0043137">
    <property type="term" value="P:DNA replication, removal of RNA primer"/>
    <property type="evidence" value="ECO:0007669"/>
    <property type="project" value="TreeGrafter"/>
</dbReference>
<evidence type="ECO:0000256" key="5">
    <source>
        <dbReference type="ARBA" id="ARBA00007383"/>
    </source>
</evidence>
<evidence type="ECO:0000256" key="13">
    <source>
        <dbReference type="RuleBase" id="RU003515"/>
    </source>
</evidence>
<dbReference type="EMBL" id="LQQC01000002">
    <property type="protein sequence ID" value="KXZ59703.1"/>
    <property type="molecule type" value="Genomic_DNA"/>
</dbReference>
<comment type="caution">
    <text evidence="15">The sequence shown here is derived from an EMBL/GenBank/DDBJ whole genome shotgun (WGS) entry which is preliminary data.</text>
</comment>
<proteinExistence type="inferred from homology"/>
<evidence type="ECO:0000256" key="7">
    <source>
        <dbReference type="ARBA" id="ARBA00022722"/>
    </source>
</evidence>
<sequence>MNGLTDLSLERQLYDDGIRRVIGMDEVGRGCTAGPVGVGAVWFSLDELLAEPAGIPAGLNDSKQITPARRPGVAQSVRDWQEHAQVSYASAAEIDEIGLTAALALAGRRALAQLPEADVVLLDGKHNWLSYEPSLVDAHLFADADAVVPEVRTFIKGDGRIVTIAAASVIAKVDRDALMVKLDAQFPEYGWAGNKGYPSPAHKRAVAEFGPTEWHRRSFAL</sequence>
<dbReference type="GO" id="GO:0046872">
    <property type="term" value="F:metal ion binding"/>
    <property type="evidence" value="ECO:0007669"/>
    <property type="project" value="UniProtKB-KW"/>
</dbReference>
<comment type="similarity">
    <text evidence="5 13">Belongs to the RNase HII family.</text>
</comment>
<evidence type="ECO:0000313" key="16">
    <source>
        <dbReference type="Proteomes" id="UP000243589"/>
    </source>
</evidence>